<dbReference type="AlphaFoldDB" id="A6TKB7"/>
<protein>
    <submittedName>
        <fullName evidence="2">Exopolysaccharide biosynthesis protein</fullName>
    </submittedName>
</protein>
<dbReference type="EMBL" id="CP000724">
    <property type="protein sequence ID" value="ABR50449.1"/>
    <property type="molecule type" value="Genomic_DNA"/>
</dbReference>
<evidence type="ECO:0000259" key="1">
    <source>
        <dbReference type="Pfam" id="PF09992"/>
    </source>
</evidence>
<dbReference type="KEGG" id="amt:Amet_0407"/>
<dbReference type="EMBL" id="CP000724">
    <property type="protein sequence ID" value="ABR48107.1"/>
    <property type="molecule type" value="Genomic_DNA"/>
</dbReference>
<feature type="domain" description="Phosphodiester glycosidase" evidence="1">
    <location>
        <begin position="51"/>
        <end position="225"/>
    </location>
</feature>
<dbReference type="EMBL" id="CP000724">
    <property type="protein sequence ID" value="ABR46635.1"/>
    <property type="molecule type" value="Genomic_DNA"/>
</dbReference>
<dbReference type="InterPro" id="IPR018711">
    <property type="entry name" value="NAGPA"/>
</dbReference>
<dbReference type="eggNOG" id="COG4632">
    <property type="taxonomic scope" value="Bacteria"/>
</dbReference>
<sequence>MKYTMRRYDTTIHVLEVPKQGVVIMPCLGDRTKRQPVQQIRHSYFEANGYKRIGAVNGGFFDGNRTLPYGMFYVDSGFLLSESWAGDAFLELVHENGKLHIDDITANQLKTKYKKANWAISLSYSLVVGGKMNIMKGDKFPFTNQSHPRTLIGDNQENYIFVVTEGRMTKEKGLTAVESARVMLELGCNTAINADGGGSSAMDVEGKIQNKYYDNRAVADGILIYTKEPYEITGKK</sequence>
<accession>A6TKB7</accession>
<evidence type="ECO:0000313" key="2">
    <source>
        <dbReference type="EMBL" id="ABR46635.1"/>
    </source>
</evidence>
<reference evidence="5" key="2">
    <citation type="journal article" date="2016" name="Genome Announc.">
        <title>Complete genome sequence of Alkaliphilus metalliredigens strain QYMF, an alkaliphilic and metal-reducing bacterium isolated from borax-contaminated leachate ponds.</title>
        <authorList>
            <person name="Hwang C."/>
            <person name="Copeland A."/>
            <person name="Lucas S."/>
            <person name="Lapidus A."/>
            <person name="Barry K."/>
            <person name="Detter J.C."/>
            <person name="Glavina Del Rio T."/>
            <person name="Hammon N."/>
            <person name="Israni S."/>
            <person name="Dalin E."/>
            <person name="Tice H."/>
            <person name="Pitluck S."/>
            <person name="Chertkov O."/>
            <person name="Brettin T."/>
            <person name="Bruce D."/>
            <person name="Han C."/>
            <person name="Schmutz J."/>
            <person name="Larimer F."/>
            <person name="Land M.L."/>
            <person name="Hauser L."/>
            <person name="Kyrpides N."/>
            <person name="Mikhailova N."/>
            <person name="Ye Q."/>
            <person name="Zhou J."/>
            <person name="Richardson P."/>
            <person name="Fields M.W."/>
        </authorList>
    </citation>
    <scope>NUCLEOTIDE SEQUENCE [LARGE SCALE GENOMIC DNA]</scope>
    <source>
        <strain evidence="5">QYMF</strain>
    </source>
</reference>
<dbReference type="PANTHER" id="PTHR40446">
    <property type="entry name" value="N-ACETYLGLUCOSAMINE-1-PHOSPHODIESTER ALPHA-N-ACETYLGLUCOSAMINIDASE"/>
    <property type="match status" value="1"/>
</dbReference>
<dbReference type="KEGG" id="amt:Amet_1944"/>
<dbReference type="PANTHER" id="PTHR40446:SF2">
    <property type="entry name" value="N-ACETYLGLUCOSAMINE-1-PHOSPHODIESTER ALPHA-N-ACETYLGLUCOSAMINIDASE"/>
    <property type="match status" value="1"/>
</dbReference>
<proteinExistence type="predicted"/>
<organism evidence="2 5">
    <name type="scientific">Alkaliphilus metalliredigens (strain QYMF)</name>
    <dbReference type="NCBI Taxonomy" id="293826"/>
    <lineage>
        <taxon>Bacteria</taxon>
        <taxon>Bacillati</taxon>
        <taxon>Bacillota</taxon>
        <taxon>Clostridia</taxon>
        <taxon>Peptostreptococcales</taxon>
        <taxon>Natronincolaceae</taxon>
        <taxon>Alkaliphilus</taxon>
    </lineage>
</organism>
<name>A6TKB7_ALKMQ</name>
<dbReference type="KEGG" id="amt:Amet_4375"/>
<keyword evidence="5" id="KW-1185">Reference proteome</keyword>
<dbReference type="Pfam" id="PF09992">
    <property type="entry name" value="NAGPA"/>
    <property type="match status" value="1"/>
</dbReference>
<dbReference type="Proteomes" id="UP000001572">
    <property type="component" value="Chromosome"/>
</dbReference>
<gene>
    <name evidence="2" type="ordered locus">Amet_0407</name>
    <name evidence="3" type="ordered locus">Amet_1944</name>
    <name evidence="4" type="ordered locus">Amet_4375</name>
</gene>
<dbReference type="HOGENOM" id="CLU_1243214_0_0_9"/>
<dbReference type="STRING" id="293826.Amet_0407"/>
<evidence type="ECO:0000313" key="4">
    <source>
        <dbReference type="EMBL" id="ABR50449.1"/>
    </source>
</evidence>
<evidence type="ECO:0000313" key="3">
    <source>
        <dbReference type="EMBL" id="ABR48107.1"/>
    </source>
</evidence>
<evidence type="ECO:0000313" key="5">
    <source>
        <dbReference type="Proteomes" id="UP000001572"/>
    </source>
</evidence>
<reference evidence="2" key="1">
    <citation type="submission" date="2007-06" db="EMBL/GenBank/DDBJ databases">
        <title>Complete sequence of Alkaliphilus metalliredigens QYMF.</title>
        <authorList>
            <consortium name="US DOE Joint Genome Institute"/>
            <person name="Copeland A."/>
            <person name="Lucas S."/>
            <person name="Lapidus A."/>
            <person name="Barry K."/>
            <person name="Detter J.C."/>
            <person name="Glavina del Rio T."/>
            <person name="Hammon N."/>
            <person name="Israni S."/>
            <person name="Dalin E."/>
            <person name="Tice H."/>
            <person name="Pitluck S."/>
            <person name="Chertkov O."/>
            <person name="Brettin T."/>
            <person name="Bruce D."/>
            <person name="Han C."/>
            <person name="Schmutz J."/>
            <person name="Larimer F."/>
            <person name="Land M."/>
            <person name="Hauser L."/>
            <person name="Kyrpides N."/>
            <person name="Mikhailova N."/>
            <person name="Ye Q."/>
            <person name="Zhou J."/>
            <person name="Fields M."/>
            <person name="Richardson P."/>
        </authorList>
    </citation>
    <scope>NUCLEOTIDE SEQUENCE</scope>
    <source>
        <strain evidence="2">QYMF</strain>
    </source>
</reference>